<dbReference type="EMBL" id="JYDQ01001316">
    <property type="protein sequence ID" value="KRY05436.1"/>
    <property type="molecule type" value="Genomic_DNA"/>
</dbReference>
<keyword evidence="2" id="KW-1185">Reference proteome</keyword>
<dbReference type="OrthoDB" id="5920080at2759"/>
<sequence>MHHTNVGITGTIRRNLQRTTISYKHIQLHMEKNISLLIF</sequence>
<reference evidence="1 2" key="1">
    <citation type="submission" date="2015-01" db="EMBL/GenBank/DDBJ databases">
        <title>Evolution of Trichinella species and genotypes.</title>
        <authorList>
            <person name="Korhonen P.K."/>
            <person name="Edoardo P."/>
            <person name="Giuseppe L.R."/>
            <person name="Gasser R.B."/>
        </authorList>
    </citation>
    <scope>NUCLEOTIDE SEQUENCE [LARGE SCALE GENOMIC DNA]</scope>
    <source>
        <strain evidence="1">ISS2496</strain>
    </source>
</reference>
<evidence type="ECO:0000313" key="1">
    <source>
        <dbReference type="EMBL" id="KRY05436.1"/>
    </source>
</evidence>
<comment type="caution">
    <text evidence="1">The sequence shown here is derived from an EMBL/GenBank/DDBJ whole genome shotgun (WGS) entry which is preliminary data.</text>
</comment>
<evidence type="ECO:0000313" key="2">
    <source>
        <dbReference type="Proteomes" id="UP000054783"/>
    </source>
</evidence>
<dbReference type="AlphaFoldDB" id="A0A0V0YZ66"/>
<dbReference type="Proteomes" id="UP000054783">
    <property type="component" value="Unassembled WGS sequence"/>
</dbReference>
<protein>
    <submittedName>
        <fullName evidence="1">Uncharacterized protein</fullName>
    </submittedName>
</protein>
<gene>
    <name evidence="1" type="ORF">T12_16255</name>
</gene>
<accession>A0A0V0YZ66</accession>
<organism evidence="1 2">
    <name type="scientific">Trichinella patagoniensis</name>
    <dbReference type="NCBI Taxonomy" id="990121"/>
    <lineage>
        <taxon>Eukaryota</taxon>
        <taxon>Metazoa</taxon>
        <taxon>Ecdysozoa</taxon>
        <taxon>Nematoda</taxon>
        <taxon>Enoplea</taxon>
        <taxon>Dorylaimia</taxon>
        <taxon>Trichinellida</taxon>
        <taxon>Trichinellidae</taxon>
        <taxon>Trichinella</taxon>
    </lineage>
</organism>
<proteinExistence type="predicted"/>
<name>A0A0V0YZ66_9BILA</name>